<sequence>MTGLWGKSSWFSQLVYIIIVILTLCLVVFLILCIVVFGLHRFLCPSVPV</sequence>
<organism evidence="2">
    <name type="scientific">marine sediment metagenome</name>
    <dbReference type="NCBI Taxonomy" id="412755"/>
    <lineage>
        <taxon>unclassified sequences</taxon>
        <taxon>metagenomes</taxon>
        <taxon>ecological metagenomes</taxon>
    </lineage>
</organism>
<proteinExistence type="predicted"/>
<accession>A0A0F9T1Q9</accession>
<dbReference type="EMBL" id="LAZR01000349">
    <property type="protein sequence ID" value="KKN73159.1"/>
    <property type="molecule type" value="Genomic_DNA"/>
</dbReference>
<keyword evidence="1" id="KW-0472">Membrane</keyword>
<evidence type="ECO:0000256" key="1">
    <source>
        <dbReference type="SAM" id="Phobius"/>
    </source>
</evidence>
<comment type="caution">
    <text evidence="2">The sequence shown here is derived from an EMBL/GenBank/DDBJ whole genome shotgun (WGS) entry which is preliminary data.</text>
</comment>
<feature type="transmembrane region" description="Helical" evidence="1">
    <location>
        <begin position="14"/>
        <end position="39"/>
    </location>
</feature>
<dbReference type="AlphaFoldDB" id="A0A0F9T1Q9"/>
<keyword evidence="1" id="KW-1133">Transmembrane helix</keyword>
<evidence type="ECO:0000313" key="2">
    <source>
        <dbReference type="EMBL" id="KKN73159.1"/>
    </source>
</evidence>
<reference evidence="2" key="1">
    <citation type="journal article" date="2015" name="Nature">
        <title>Complex archaea that bridge the gap between prokaryotes and eukaryotes.</title>
        <authorList>
            <person name="Spang A."/>
            <person name="Saw J.H."/>
            <person name="Jorgensen S.L."/>
            <person name="Zaremba-Niedzwiedzka K."/>
            <person name="Martijn J."/>
            <person name="Lind A.E."/>
            <person name="van Eijk R."/>
            <person name="Schleper C."/>
            <person name="Guy L."/>
            <person name="Ettema T.J."/>
        </authorList>
    </citation>
    <scope>NUCLEOTIDE SEQUENCE</scope>
</reference>
<name>A0A0F9T1Q9_9ZZZZ</name>
<protein>
    <submittedName>
        <fullName evidence="2">Uncharacterized protein</fullName>
    </submittedName>
</protein>
<gene>
    <name evidence="2" type="ORF">LCGC14_0403320</name>
</gene>
<keyword evidence="1" id="KW-0812">Transmembrane</keyword>